<comment type="cofactor">
    <cofactor evidence="14">
        <name>[4Fe-4S] cluster</name>
        <dbReference type="ChEBI" id="CHEBI:49883"/>
    </cofactor>
    <text evidence="14">Binds 1 [4Fe-4S] cluster.</text>
</comment>
<evidence type="ECO:0000256" key="8">
    <source>
        <dbReference type="ARBA" id="ARBA00022763"/>
    </source>
</evidence>
<keyword evidence="9" id="KW-0378">Hydrolase</keyword>
<dbReference type="Gene3D" id="1.10.340.30">
    <property type="entry name" value="Hypothetical protein, domain 2"/>
    <property type="match status" value="1"/>
</dbReference>
<dbReference type="SUPFAM" id="SSF48150">
    <property type="entry name" value="DNA-glycosylase"/>
    <property type="match status" value="1"/>
</dbReference>
<dbReference type="GO" id="GO:0006298">
    <property type="term" value="P:mismatch repair"/>
    <property type="evidence" value="ECO:0007669"/>
    <property type="project" value="TreeGrafter"/>
</dbReference>
<evidence type="ECO:0000256" key="12">
    <source>
        <dbReference type="ARBA" id="ARBA00023204"/>
    </source>
</evidence>
<dbReference type="Pfam" id="PF00730">
    <property type="entry name" value="HhH-GPD"/>
    <property type="match status" value="1"/>
</dbReference>
<dbReference type="InterPro" id="IPR015797">
    <property type="entry name" value="NUDIX_hydrolase-like_dom_sf"/>
</dbReference>
<dbReference type="EMBL" id="QKTW01000013">
    <property type="protein sequence ID" value="PZF73437.1"/>
    <property type="molecule type" value="Genomic_DNA"/>
</dbReference>
<evidence type="ECO:0000256" key="1">
    <source>
        <dbReference type="ARBA" id="ARBA00000843"/>
    </source>
</evidence>
<dbReference type="InterPro" id="IPR000445">
    <property type="entry name" value="HhH_motif"/>
</dbReference>
<evidence type="ECO:0000256" key="9">
    <source>
        <dbReference type="ARBA" id="ARBA00022801"/>
    </source>
</evidence>
<dbReference type="InterPro" id="IPR044298">
    <property type="entry name" value="MIG/MutY"/>
</dbReference>
<evidence type="ECO:0000256" key="7">
    <source>
        <dbReference type="ARBA" id="ARBA00022723"/>
    </source>
</evidence>
<dbReference type="InterPro" id="IPR003265">
    <property type="entry name" value="HhH-GPD_domain"/>
</dbReference>
<feature type="domain" description="HhH-GPD" evidence="15">
    <location>
        <begin position="44"/>
        <end position="195"/>
    </location>
</feature>
<keyword evidence="17" id="KW-1185">Reference proteome</keyword>
<dbReference type="GO" id="GO:0051539">
    <property type="term" value="F:4 iron, 4 sulfur cluster binding"/>
    <property type="evidence" value="ECO:0007669"/>
    <property type="project" value="UniProtKB-UniRule"/>
</dbReference>
<dbReference type="InterPro" id="IPR003651">
    <property type="entry name" value="Endonuclease3_FeS-loop_motif"/>
</dbReference>
<dbReference type="InterPro" id="IPR011257">
    <property type="entry name" value="DNA_glycosylase"/>
</dbReference>
<sequence>MKGEAAKNSFFTKSLMNWHERDNTRDLPWKSEKDPYKIWLSEIILQQTRALQGLPYYLKFTEAFPTVKDMAACADEQAFRLWQGLGYYNRCKNMLATARFITDELDGHFPDKHEDILKLKGIGPYTAAAIASFAFGLPHAVVDGNVYRVLARYFGIETPFDTTEGKKLFAEKAQSLLNTSDSAGYNQAIMDLGATVCTPQTPKCGDCPLQRNCTAFHENTIALLPVKSKKTVVGTRFFHYLLLQTDDQIWIRKRTGKDIWQNLHEPFLLEYSEALNSNSLQALMNEKGLHFSTENMVYEGNLKQRLTHLLVETRFFGIKMKAPIKLPDNDGTWVSVKDLKNIAFPKTLVSFFEKKLYF</sequence>
<keyword evidence="11" id="KW-0411">Iron-sulfur</keyword>
<comment type="similarity">
    <text evidence="3 14">Belongs to the Nth/MutY family.</text>
</comment>
<comment type="caution">
    <text evidence="16">The sequence shown here is derived from an EMBL/GenBank/DDBJ whole genome shotgun (WGS) entry which is preliminary data.</text>
</comment>
<evidence type="ECO:0000256" key="10">
    <source>
        <dbReference type="ARBA" id="ARBA00023004"/>
    </source>
</evidence>
<dbReference type="EC" id="3.2.2.31" evidence="4 14"/>
<dbReference type="Gene3D" id="3.90.79.10">
    <property type="entry name" value="Nucleoside Triphosphate Pyrophosphohydrolase"/>
    <property type="match status" value="1"/>
</dbReference>
<dbReference type="AlphaFoldDB" id="A0A2W2BC17"/>
<accession>A0A2W2BC17</accession>
<organism evidence="16 17">
    <name type="scientific">Taibaiella soli</name>
    <dbReference type="NCBI Taxonomy" id="1649169"/>
    <lineage>
        <taxon>Bacteria</taxon>
        <taxon>Pseudomonadati</taxon>
        <taxon>Bacteroidota</taxon>
        <taxon>Chitinophagia</taxon>
        <taxon>Chitinophagales</taxon>
        <taxon>Chitinophagaceae</taxon>
        <taxon>Taibaiella</taxon>
    </lineage>
</organism>
<keyword evidence="12" id="KW-0234">DNA repair</keyword>
<dbReference type="SUPFAM" id="SSF55811">
    <property type="entry name" value="Nudix"/>
    <property type="match status" value="1"/>
</dbReference>
<dbReference type="InterPro" id="IPR023170">
    <property type="entry name" value="HhH_base_excis_C"/>
</dbReference>
<dbReference type="NCBIfam" id="TIGR01084">
    <property type="entry name" value="mutY"/>
    <property type="match status" value="1"/>
</dbReference>
<evidence type="ECO:0000256" key="3">
    <source>
        <dbReference type="ARBA" id="ARBA00008343"/>
    </source>
</evidence>
<evidence type="ECO:0000256" key="2">
    <source>
        <dbReference type="ARBA" id="ARBA00002933"/>
    </source>
</evidence>
<dbReference type="OrthoDB" id="9802365at2"/>
<dbReference type="GO" id="GO:0000701">
    <property type="term" value="F:purine-specific mismatch base pair DNA N-glycosylase activity"/>
    <property type="evidence" value="ECO:0007669"/>
    <property type="project" value="UniProtKB-EC"/>
</dbReference>
<dbReference type="PANTHER" id="PTHR42944:SF1">
    <property type="entry name" value="ADENINE DNA GLYCOSYLASE"/>
    <property type="match status" value="1"/>
</dbReference>
<evidence type="ECO:0000256" key="6">
    <source>
        <dbReference type="ARBA" id="ARBA00022485"/>
    </source>
</evidence>
<name>A0A2W2BC17_9BACT</name>
<dbReference type="InterPro" id="IPR029119">
    <property type="entry name" value="MutY_C"/>
</dbReference>
<dbReference type="GO" id="GO:0006284">
    <property type="term" value="P:base-excision repair"/>
    <property type="evidence" value="ECO:0007669"/>
    <property type="project" value="UniProtKB-UniRule"/>
</dbReference>
<dbReference type="InterPro" id="IPR005760">
    <property type="entry name" value="A/G_AdeGlyc_MutY"/>
</dbReference>
<comment type="catalytic activity">
    <reaction evidence="1 14">
        <text>Hydrolyzes free adenine bases from 7,8-dihydro-8-oxoguanine:adenine mismatched double-stranded DNA, leaving an apurinic site.</text>
        <dbReference type="EC" id="3.2.2.31"/>
    </reaction>
</comment>
<evidence type="ECO:0000256" key="13">
    <source>
        <dbReference type="ARBA" id="ARBA00023295"/>
    </source>
</evidence>
<dbReference type="Pfam" id="PF14815">
    <property type="entry name" value="NUDIX_4"/>
    <property type="match status" value="1"/>
</dbReference>
<reference evidence="16 17" key="1">
    <citation type="submission" date="2018-06" db="EMBL/GenBank/DDBJ databases">
        <title>Mucibacter soli gen. nov., sp. nov., a new member of the family Chitinophagaceae producing mucin.</title>
        <authorList>
            <person name="Kim M.-K."/>
            <person name="Park S."/>
            <person name="Kim T.-S."/>
            <person name="Joung Y."/>
            <person name="Han J.-H."/>
            <person name="Kim S.B."/>
        </authorList>
    </citation>
    <scope>NUCLEOTIDE SEQUENCE [LARGE SCALE GENOMIC DNA]</scope>
    <source>
        <strain evidence="16 17">R1-15</strain>
    </source>
</reference>
<keyword evidence="10 14" id="KW-0408">Iron</keyword>
<dbReference type="SMART" id="SM00525">
    <property type="entry name" value="FES"/>
    <property type="match status" value="1"/>
</dbReference>
<dbReference type="Gene3D" id="1.10.1670.10">
    <property type="entry name" value="Helix-hairpin-Helix base-excision DNA repair enzymes (C-terminal)"/>
    <property type="match status" value="1"/>
</dbReference>
<dbReference type="GO" id="GO:0032357">
    <property type="term" value="F:oxidized purine DNA binding"/>
    <property type="evidence" value="ECO:0007669"/>
    <property type="project" value="TreeGrafter"/>
</dbReference>
<evidence type="ECO:0000256" key="4">
    <source>
        <dbReference type="ARBA" id="ARBA00012045"/>
    </source>
</evidence>
<dbReference type="Proteomes" id="UP000248745">
    <property type="component" value="Unassembled WGS sequence"/>
</dbReference>
<keyword evidence="6" id="KW-0004">4Fe-4S</keyword>
<evidence type="ECO:0000313" key="17">
    <source>
        <dbReference type="Proteomes" id="UP000248745"/>
    </source>
</evidence>
<dbReference type="CDD" id="cd00056">
    <property type="entry name" value="ENDO3c"/>
    <property type="match status" value="1"/>
</dbReference>
<protein>
    <recommendedName>
        <fullName evidence="5 14">Adenine DNA glycosylase</fullName>
        <ecNumber evidence="4 14">3.2.2.31</ecNumber>
    </recommendedName>
</protein>
<dbReference type="CDD" id="cd03431">
    <property type="entry name" value="NUDIX_DNA_Glycosylase_C-MutY"/>
    <property type="match status" value="1"/>
</dbReference>
<comment type="function">
    <text evidence="2">Adenine glycosylase active on G-A mispairs. MutY also corrects error-prone DNA synthesis past GO lesions which are due to the oxidatively damaged form of guanine: 7,8-dihydro-8-oxoguanine (8-oxo-dGTP).</text>
</comment>
<dbReference type="PANTHER" id="PTHR42944">
    <property type="entry name" value="ADENINE DNA GLYCOSYLASE"/>
    <property type="match status" value="1"/>
</dbReference>
<proteinExistence type="inferred from homology"/>
<dbReference type="Pfam" id="PF00633">
    <property type="entry name" value="HHH"/>
    <property type="match status" value="1"/>
</dbReference>
<keyword evidence="8 14" id="KW-0227">DNA damage</keyword>
<dbReference type="GO" id="GO:0034039">
    <property type="term" value="F:8-oxo-7,8-dihydroguanine DNA N-glycosylase activity"/>
    <property type="evidence" value="ECO:0007669"/>
    <property type="project" value="TreeGrafter"/>
</dbReference>
<dbReference type="GO" id="GO:0035485">
    <property type="term" value="F:adenine/guanine mispair binding"/>
    <property type="evidence" value="ECO:0007669"/>
    <property type="project" value="TreeGrafter"/>
</dbReference>
<evidence type="ECO:0000313" key="16">
    <source>
        <dbReference type="EMBL" id="PZF73437.1"/>
    </source>
</evidence>
<evidence type="ECO:0000259" key="15">
    <source>
        <dbReference type="SMART" id="SM00478"/>
    </source>
</evidence>
<keyword evidence="13 14" id="KW-0326">Glycosidase</keyword>
<evidence type="ECO:0000256" key="5">
    <source>
        <dbReference type="ARBA" id="ARBA00022023"/>
    </source>
</evidence>
<dbReference type="GO" id="GO:0046872">
    <property type="term" value="F:metal ion binding"/>
    <property type="evidence" value="ECO:0007669"/>
    <property type="project" value="UniProtKB-UniRule"/>
</dbReference>
<gene>
    <name evidence="16" type="primary">mutY</name>
    <name evidence="16" type="ORF">DN068_08585</name>
</gene>
<dbReference type="SMART" id="SM00478">
    <property type="entry name" value="ENDO3c"/>
    <property type="match status" value="1"/>
</dbReference>
<keyword evidence="7" id="KW-0479">Metal-binding</keyword>
<evidence type="ECO:0000256" key="11">
    <source>
        <dbReference type="ARBA" id="ARBA00023014"/>
    </source>
</evidence>
<dbReference type="RefSeq" id="WP_110998500.1">
    <property type="nucleotide sequence ID" value="NZ_QKTW01000013.1"/>
</dbReference>
<evidence type="ECO:0000256" key="14">
    <source>
        <dbReference type="RuleBase" id="RU365096"/>
    </source>
</evidence>